<accession>A0A7I8JU39</accession>
<organism evidence="1">
    <name type="scientific">Spirodela intermedia</name>
    <name type="common">Intermediate duckweed</name>
    <dbReference type="NCBI Taxonomy" id="51605"/>
    <lineage>
        <taxon>Eukaryota</taxon>
        <taxon>Viridiplantae</taxon>
        <taxon>Streptophyta</taxon>
        <taxon>Embryophyta</taxon>
        <taxon>Tracheophyta</taxon>
        <taxon>Spermatophyta</taxon>
        <taxon>Magnoliopsida</taxon>
        <taxon>Liliopsida</taxon>
        <taxon>Araceae</taxon>
        <taxon>Lemnoideae</taxon>
        <taxon>Spirodela</taxon>
    </lineage>
</organism>
<evidence type="ECO:0000313" key="3">
    <source>
        <dbReference type="Proteomes" id="UP000663760"/>
    </source>
</evidence>
<dbReference type="EMBL" id="LR743605">
    <property type="protein sequence ID" value="CAA2634637.1"/>
    <property type="molecule type" value="Genomic_DNA"/>
</dbReference>
<dbReference type="AlphaFoldDB" id="A0A7I8JU39"/>
<sequence length="26" mass="3062">MINDNNDDIIKKVSSWWADPSNEKNK</sequence>
<protein>
    <submittedName>
        <fullName evidence="1">Uncharacterized protein</fullName>
    </submittedName>
</protein>
<dbReference type="Proteomes" id="UP000663760">
    <property type="component" value="Chromosome 18"/>
</dbReference>
<dbReference type="EMBL" id="LR746281">
    <property type="protein sequence ID" value="CAA7410866.1"/>
    <property type="molecule type" value="Genomic_DNA"/>
</dbReference>
<evidence type="ECO:0000313" key="1">
    <source>
        <dbReference type="EMBL" id="CAA2634637.1"/>
    </source>
</evidence>
<reference evidence="1" key="1">
    <citation type="submission" date="2019-12" db="EMBL/GenBank/DDBJ databases">
        <authorList>
            <person name="Scholz U."/>
            <person name="Mascher M."/>
            <person name="Fiebig A."/>
        </authorList>
    </citation>
    <scope>NUCLEOTIDE SEQUENCE</scope>
</reference>
<keyword evidence="3" id="KW-1185">Reference proteome</keyword>
<gene>
    <name evidence="1" type="ORF">SI7747_18020041</name>
    <name evidence="2" type="ORF">SI8410_18021544</name>
</gene>
<evidence type="ECO:0000313" key="2">
    <source>
        <dbReference type="EMBL" id="CAA7410866.1"/>
    </source>
</evidence>
<name>A0A7I8JU39_SPIIN</name>
<proteinExistence type="predicted"/>